<evidence type="ECO:0000259" key="13">
    <source>
        <dbReference type="Pfam" id="PF02823"/>
    </source>
</evidence>
<organism evidence="14 15">
    <name type="scientific">Clostridium weizhouense</name>
    <dbReference type="NCBI Taxonomy" id="2859781"/>
    <lineage>
        <taxon>Bacteria</taxon>
        <taxon>Bacillati</taxon>
        <taxon>Bacillota</taxon>
        <taxon>Clostridia</taxon>
        <taxon>Eubacteriales</taxon>
        <taxon>Clostridiaceae</taxon>
        <taxon>Clostridium</taxon>
    </lineage>
</organism>
<feature type="domain" description="ATP synthase epsilon subunit C-terminal" evidence="12">
    <location>
        <begin position="88"/>
        <end position="130"/>
    </location>
</feature>
<dbReference type="Proteomes" id="UP001519921">
    <property type="component" value="Unassembled WGS sequence"/>
</dbReference>
<evidence type="ECO:0000256" key="5">
    <source>
        <dbReference type="ARBA" id="ARBA00023065"/>
    </source>
</evidence>
<evidence type="ECO:0000256" key="10">
    <source>
        <dbReference type="RuleBase" id="RU003656"/>
    </source>
</evidence>
<accession>A0ABS7AJP5</accession>
<keyword evidence="3 9" id="KW-0813">Transport</keyword>
<dbReference type="RefSeq" id="WP_219777938.1">
    <property type="nucleotide sequence ID" value="NZ_JAHXPT010000001.1"/>
</dbReference>
<keyword evidence="15" id="KW-1185">Reference proteome</keyword>
<name>A0ABS7AJP5_9CLOT</name>
<dbReference type="Pfam" id="PF02823">
    <property type="entry name" value="ATP-synt_DE_N"/>
    <property type="match status" value="1"/>
</dbReference>
<dbReference type="SUPFAM" id="SSF51344">
    <property type="entry name" value="Epsilon subunit of F1F0-ATP synthase N-terminal domain"/>
    <property type="match status" value="1"/>
</dbReference>
<keyword evidence="9" id="KW-0375">Hydrogen ion transport</keyword>
<keyword evidence="6 9" id="KW-0472">Membrane</keyword>
<evidence type="ECO:0000259" key="12">
    <source>
        <dbReference type="Pfam" id="PF00401"/>
    </source>
</evidence>
<comment type="similarity">
    <text evidence="2 9 10">Belongs to the ATPase epsilon chain family.</text>
</comment>
<evidence type="ECO:0000256" key="9">
    <source>
        <dbReference type="HAMAP-Rule" id="MF_00530"/>
    </source>
</evidence>
<evidence type="ECO:0000256" key="3">
    <source>
        <dbReference type="ARBA" id="ARBA00022448"/>
    </source>
</evidence>
<evidence type="ECO:0000256" key="7">
    <source>
        <dbReference type="ARBA" id="ARBA00023196"/>
    </source>
</evidence>
<dbReference type="NCBIfam" id="TIGR01216">
    <property type="entry name" value="ATP_synt_epsi"/>
    <property type="match status" value="1"/>
</dbReference>
<dbReference type="InterPro" id="IPR036771">
    <property type="entry name" value="ATPsynth_dsu/esu_N"/>
</dbReference>
<keyword evidence="11" id="KW-0175">Coiled coil</keyword>
<dbReference type="Gene3D" id="1.20.5.440">
    <property type="entry name" value="ATP synthase delta/epsilon subunit, C-terminal domain"/>
    <property type="match status" value="1"/>
</dbReference>
<protein>
    <recommendedName>
        <fullName evidence="9">ATP synthase epsilon chain</fullName>
    </recommendedName>
    <alternativeName>
        <fullName evidence="9">ATP synthase F1 sector epsilon subunit</fullName>
    </alternativeName>
    <alternativeName>
        <fullName evidence="9">F-ATPase epsilon subunit</fullName>
    </alternativeName>
</protein>
<dbReference type="SUPFAM" id="SSF46604">
    <property type="entry name" value="Epsilon subunit of F1F0-ATP synthase C-terminal domain"/>
    <property type="match status" value="1"/>
</dbReference>
<dbReference type="Gene3D" id="2.60.15.10">
    <property type="entry name" value="F0F1 ATP synthase delta/epsilon subunit, N-terminal"/>
    <property type="match status" value="1"/>
</dbReference>
<dbReference type="Pfam" id="PF00401">
    <property type="entry name" value="ATP-synt_DE"/>
    <property type="match status" value="1"/>
</dbReference>
<evidence type="ECO:0000313" key="14">
    <source>
        <dbReference type="EMBL" id="MBW6408890.1"/>
    </source>
</evidence>
<dbReference type="InterPro" id="IPR036794">
    <property type="entry name" value="ATP_F1_dsu/esu_C_sf"/>
</dbReference>
<dbReference type="PANTHER" id="PTHR13822:SF10">
    <property type="entry name" value="ATP SYNTHASE EPSILON CHAIN, CHLOROPLASTIC"/>
    <property type="match status" value="1"/>
</dbReference>
<keyword evidence="8 9" id="KW-0066">ATP synthesis</keyword>
<comment type="subcellular location">
    <subcellularLocation>
        <location evidence="1 9">Cell membrane</location>
        <topology evidence="1 9">Peripheral membrane protein</topology>
    </subcellularLocation>
</comment>
<keyword evidence="5 9" id="KW-0406">Ion transport</keyword>
<keyword evidence="7 9" id="KW-0139">CF(1)</keyword>
<dbReference type="PANTHER" id="PTHR13822">
    <property type="entry name" value="ATP SYNTHASE DELTA/EPSILON CHAIN"/>
    <property type="match status" value="1"/>
</dbReference>
<reference evidence="14 15" key="1">
    <citation type="submission" date="2021-07" db="EMBL/GenBank/DDBJ databases">
        <title>Clostridium weizhouense sp. nov., an anaerobic bacterium isolated from activated sludge of Petroleum wastewater.</title>
        <authorList>
            <person name="Li Q."/>
        </authorList>
    </citation>
    <scope>NUCLEOTIDE SEQUENCE [LARGE SCALE GENOMIC DNA]</scope>
    <source>
        <strain evidence="14 15">YB-6</strain>
    </source>
</reference>
<feature type="coiled-coil region" evidence="11">
    <location>
        <begin position="83"/>
        <end position="112"/>
    </location>
</feature>
<dbReference type="InterPro" id="IPR001469">
    <property type="entry name" value="ATP_synth_F1_dsu/esu"/>
</dbReference>
<dbReference type="InterPro" id="IPR020546">
    <property type="entry name" value="ATP_synth_F1_dsu/esu_N"/>
</dbReference>
<evidence type="ECO:0000256" key="2">
    <source>
        <dbReference type="ARBA" id="ARBA00005712"/>
    </source>
</evidence>
<comment type="subunit">
    <text evidence="9 10">F-type ATPases have 2 components, CF(1) - the catalytic core - and CF(0) - the membrane proton channel. CF(1) has five subunits: alpha(3), beta(3), gamma(1), delta(1), epsilon(1). CF(0) has three main subunits: a, b and c.</text>
</comment>
<evidence type="ECO:0000256" key="8">
    <source>
        <dbReference type="ARBA" id="ARBA00023310"/>
    </source>
</evidence>
<comment type="function">
    <text evidence="9">Produces ATP from ADP in the presence of a proton gradient across the membrane.</text>
</comment>
<dbReference type="HAMAP" id="MF_00530">
    <property type="entry name" value="ATP_synth_epsil_bac"/>
    <property type="match status" value="1"/>
</dbReference>
<proteinExistence type="inferred from homology"/>
<feature type="domain" description="ATP synthase F1 complex delta/epsilon subunit N-terminal" evidence="13">
    <location>
        <begin position="7"/>
        <end position="84"/>
    </location>
</feature>
<evidence type="ECO:0000256" key="6">
    <source>
        <dbReference type="ARBA" id="ARBA00023136"/>
    </source>
</evidence>
<evidence type="ECO:0000256" key="1">
    <source>
        <dbReference type="ARBA" id="ARBA00004202"/>
    </source>
</evidence>
<evidence type="ECO:0000256" key="4">
    <source>
        <dbReference type="ARBA" id="ARBA00022475"/>
    </source>
</evidence>
<sequence>MPNTFLLKIVTPTHDVYNGEVQKVFLKNAGGNLEILANHAEMITSTIPSIVKINNAEGEVEEVFVSTAIVNVDSDGLTICSDAAEKQEDIDFERAEKAKVRAERRLKESNKYNKERAELALLRAVERIKLKK</sequence>
<evidence type="ECO:0000313" key="15">
    <source>
        <dbReference type="Proteomes" id="UP001519921"/>
    </source>
</evidence>
<dbReference type="InterPro" id="IPR020547">
    <property type="entry name" value="ATP_synth_F1_esu_C"/>
</dbReference>
<gene>
    <name evidence="9 14" type="primary">atpC</name>
    <name evidence="14" type="ORF">KYD98_02185</name>
</gene>
<evidence type="ECO:0000256" key="11">
    <source>
        <dbReference type="SAM" id="Coils"/>
    </source>
</evidence>
<dbReference type="EMBL" id="JAHXPT010000001">
    <property type="protein sequence ID" value="MBW6408890.1"/>
    <property type="molecule type" value="Genomic_DNA"/>
</dbReference>
<dbReference type="CDD" id="cd12152">
    <property type="entry name" value="F1-ATPase_delta"/>
    <property type="match status" value="1"/>
</dbReference>
<keyword evidence="4 9" id="KW-1003">Cell membrane</keyword>
<comment type="caution">
    <text evidence="14">The sequence shown here is derived from an EMBL/GenBank/DDBJ whole genome shotgun (WGS) entry which is preliminary data.</text>
</comment>